<reference evidence="2" key="1">
    <citation type="journal article" date="2013" name="Nature">
        <title>Draft genome of the wheat A-genome progenitor Triticum urartu.</title>
        <authorList>
            <person name="Ling H.Q."/>
            <person name="Zhao S."/>
            <person name="Liu D."/>
            <person name="Wang J."/>
            <person name="Sun H."/>
            <person name="Zhang C."/>
            <person name="Fan H."/>
            <person name="Li D."/>
            <person name="Dong L."/>
            <person name="Tao Y."/>
            <person name="Gao C."/>
            <person name="Wu H."/>
            <person name="Li Y."/>
            <person name="Cui Y."/>
            <person name="Guo X."/>
            <person name="Zheng S."/>
            <person name="Wang B."/>
            <person name="Yu K."/>
            <person name="Liang Q."/>
            <person name="Yang W."/>
            <person name="Lou X."/>
            <person name="Chen J."/>
            <person name="Feng M."/>
            <person name="Jian J."/>
            <person name="Zhang X."/>
            <person name="Luo G."/>
            <person name="Jiang Y."/>
            <person name="Liu J."/>
            <person name="Wang Z."/>
            <person name="Sha Y."/>
            <person name="Zhang B."/>
            <person name="Wu H."/>
            <person name="Tang D."/>
            <person name="Shen Q."/>
            <person name="Xue P."/>
            <person name="Zou S."/>
            <person name="Wang X."/>
            <person name="Liu X."/>
            <person name="Wang F."/>
            <person name="Yang Y."/>
            <person name="An X."/>
            <person name="Dong Z."/>
            <person name="Zhang K."/>
            <person name="Zhang X."/>
            <person name="Luo M.C."/>
            <person name="Dvorak J."/>
            <person name="Tong Y."/>
            <person name="Wang J."/>
            <person name="Yang H."/>
            <person name="Li Z."/>
            <person name="Wang D."/>
            <person name="Zhang A."/>
            <person name="Wang J."/>
        </authorList>
    </citation>
    <scope>NUCLEOTIDE SEQUENCE</scope>
    <source>
        <strain evidence="2">cv. G1812</strain>
    </source>
</reference>
<organism evidence="1 2">
    <name type="scientific">Triticum urartu</name>
    <name type="common">Red wild einkorn</name>
    <name type="synonym">Crithodium urartu</name>
    <dbReference type="NCBI Taxonomy" id="4572"/>
    <lineage>
        <taxon>Eukaryota</taxon>
        <taxon>Viridiplantae</taxon>
        <taxon>Streptophyta</taxon>
        <taxon>Embryophyta</taxon>
        <taxon>Tracheophyta</taxon>
        <taxon>Spermatophyta</taxon>
        <taxon>Magnoliopsida</taxon>
        <taxon>Liliopsida</taxon>
        <taxon>Poales</taxon>
        <taxon>Poaceae</taxon>
        <taxon>BOP clade</taxon>
        <taxon>Pooideae</taxon>
        <taxon>Triticodae</taxon>
        <taxon>Triticeae</taxon>
        <taxon>Triticinae</taxon>
        <taxon>Triticum</taxon>
    </lineage>
</organism>
<reference evidence="1" key="2">
    <citation type="submission" date="2018-03" db="EMBL/GenBank/DDBJ databases">
        <title>The Triticum urartu genome reveals the dynamic nature of wheat genome evolution.</title>
        <authorList>
            <person name="Ling H."/>
            <person name="Ma B."/>
            <person name="Shi X."/>
            <person name="Liu H."/>
            <person name="Dong L."/>
            <person name="Sun H."/>
            <person name="Cao Y."/>
            <person name="Gao Q."/>
            <person name="Zheng S."/>
            <person name="Li Y."/>
            <person name="Yu Y."/>
            <person name="Du H."/>
            <person name="Qi M."/>
            <person name="Li Y."/>
            <person name="Yu H."/>
            <person name="Cui Y."/>
            <person name="Wang N."/>
            <person name="Chen C."/>
            <person name="Wu H."/>
            <person name="Zhao Y."/>
            <person name="Zhang J."/>
            <person name="Li Y."/>
            <person name="Zhou W."/>
            <person name="Zhang B."/>
            <person name="Hu W."/>
            <person name="Eijk M."/>
            <person name="Tang J."/>
            <person name="Witsenboer H."/>
            <person name="Zhao S."/>
            <person name="Li Z."/>
            <person name="Zhang A."/>
            <person name="Wang D."/>
            <person name="Liang C."/>
        </authorList>
    </citation>
    <scope>NUCLEOTIDE SEQUENCE [LARGE SCALE GENOMIC DNA]</scope>
    <source>
        <strain evidence="1">cv. G1812</strain>
    </source>
</reference>
<evidence type="ECO:0000313" key="2">
    <source>
        <dbReference type="Proteomes" id="UP000015106"/>
    </source>
</evidence>
<dbReference type="Proteomes" id="UP000015106">
    <property type="component" value="Chromosome 2"/>
</dbReference>
<dbReference type="AlphaFoldDB" id="A0A8R7PDF4"/>
<accession>A0A8R7PDF4</accession>
<dbReference type="Gramene" id="TuG1812G0200002234.01.T01">
    <property type="protein sequence ID" value="TuG1812G0200002234.01.T01.cds340047"/>
    <property type="gene ID" value="TuG1812G0200002234.01"/>
</dbReference>
<dbReference type="EnsemblPlants" id="TuG1812G0200002234.01.T01">
    <property type="protein sequence ID" value="TuG1812G0200002234.01.T01.cds340047"/>
    <property type="gene ID" value="TuG1812G0200002234.01"/>
</dbReference>
<proteinExistence type="predicted"/>
<keyword evidence="2" id="KW-1185">Reference proteome</keyword>
<evidence type="ECO:0000313" key="1">
    <source>
        <dbReference type="EnsemblPlants" id="TuG1812G0200002234.01.T01.cds340047"/>
    </source>
</evidence>
<name>A0A8R7PDF4_TRIUA</name>
<sequence length="57" mass="6141">MLPCQFVPAVLPTSDQMIEFRGVAAFAPPRAALAHLGLRGLPVRRLLRRLPLAAPAP</sequence>
<reference evidence="1" key="3">
    <citation type="submission" date="2022-06" db="UniProtKB">
        <authorList>
            <consortium name="EnsemblPlants"/>
        </authorList>
    </citation>
    <scope>IDENTIFICATION</scope>
</reference>
<protein>
    <submittedName>
        <fullName evidence="1">Uncharacterized protein</fullName>
    </submittedName>
</protein>